<keyword evidence="11" id="KW-0694">RNA-binding</keyword>
<dbReference type="GO" id="GO:0019899">
    <property type="term" value="F:enzyme binding"/>
    <property type="evidence" value="ECO:0007669"/>
    <property type="project" value="UniProtKB-ARBA"/>
</dbReference>
<keyword evidence="12" id="KW-0539">Nucleus</keyword>
<dbReference type="PANTHER" id="PTHR23355">
    <property type="entry name" value="RIBONUCLEASE"/>
    <property type="match status" value="1"/>
</dbReference>
<dbReference type="Pfam" id="PF13638">
    <property type="entry name" value="PIN_4"/>
    <property type="match status" value="1"/>
</dbReference>
<evidence type="ECO:0000256" key="5">
    <source>
        <dbReference type="ARBA" id="ARBA00022490"/>
    </source>
</evidence>
<dbReference type="Pfam" id="PF00773">
    <property type="entry name" value="RNB"/>
    <property type="match status" value="1"/>
</dbReference>
<keyword evidence="10" id="KW-0269">Exonuclease</keyword>
<name>A0A9P0MMG4_NEZVI</name>
<dbReference type="GO" id="GO:0000177">
    <property type="term" value="C:cytoplasmic exosome (RNase complex)"/>
    <property type="evidence" value="ECO:0007669"/>
    <property type="project" value="TreeGrafter"/>
</dbReference>
<evidence type="ECO:0000256" key="10">
    <source>
        <dbReference type="ARBA" id="ARBA00022839"/>
    </source>
</evidence>
<dbReference type="SMART" id="SM00670">
    <property type="entry name" value="PINc"/>
    <property type="match status" value="1"/>
</dbReference>
<dbReference type="GO" id="GO:0000175">
    <property type="term" value="F:3'-5'-RNA exonuclease activity"/>
    <property type="evidence" value="ECO:0007669"/>
    <property type="project" value="UniProtKB-ARBA"/>
</dbReference>
<accession>A0A9P0MMG4</accession>
<dbReference type="Gene3D" id="2.40.50.690">
    <property type="match status" value="1"/>
</dbReference>
<evidence type="ECO:0000256" key="8">
    <source>
        <dbReference type="ARBA" id="ARBA00022801"/>
    </source>
</evidence>
<evidence type="ECO:0000256" key="9">
    <source>
        <dbReference type="ARBA" id="ARBA00022835"/>
    </source>
</evidence>
<dbReference type="SMART" id="SM00955">
    <property type="entry name" value="RNB"/>
    <property type="match status" value="1"/>
</dbReference>
<dbReference type="PROSITE" id="PS01175">
    <property type="entry name" value="RIBONUCLEASE_II"/>
    <property type="match status" value="1"/>
</dbReference>
<dbReference type="InterPro" id="IPR033770">
    <property type="entry name" value="RRP44_S1"/>
</dbReference>
<feature type="domain" description="PIN" evidence="16">
    <location>
        <begin position="63"/>
        <end position="174"/>
    </location>
</feature>
<dbReference type="GO" id="GO:0071031">
    <property type="term" value="P:nuclear mRNA surveillance of mRNA 3'-end processing"/>
    <property type="evidence" value="ECO:0007669"/>
    <property type="project" value="TreeGrafter"/>
</dbReference>
<evidence type="ECO:0000256" key="14">
    <source>
        <dbReference type="ARBA" id="ARBA00077930"/>
    </source>
</evidence>
<evidence type="ECO:0000256" key="3">
    <source>
        <dbReference type="ARBA" id="ARBA00004496"/>
    </source>
</evidence>
<evidence type="ECO:0000259" key="16">
    <source>
        <dbReference type="SMART" id="SM00670"/>
    </source>
</evidence>
<dbReference type="Pfam" id="PF17216">
    <property type="entry name" value="Rrp44_CSD1"/>
    <property type="match status" value="1"/>
</dbReference>
<dbReference type="Gene3D" id="3.40.50.1010">
    <property type="entry name" value="5'-nuclease"/>
    <property type="match status" value="1"/>
</dbReference>
<dbReference type="PANTHER" id="PTHR23355:SF35">
    <property type="entry name" value="EXOSOME COMPLEX EXONUCLEASE RRP44"/>
    <property type="match status" value="1"/>
</dbReference>
<evidence type="ECO:0000256" key="1">
    <source>
        <dbReference type="ARBA" id="ARBA00001946"/>
    </source>
</evidence>
<keyword evidence="8" id="KW-0378">Hydrolase</keyword>
<dbReference type="EMBL" id="OV725081">
    <property type="protein sequence ID" value="CAH1400868.1"/>
    <property type="molecule type" value="Genomic_DNA"/>
</dbReference>
<keyword evidence="6" id="KW-0698">rRNA processing</keyword>
<dbReference type="FunFam" id="2.40.50.140:FF:000125">
    <property type="entry name" value="exosome complex exonuclease RRP44 isoform X1"/>
    <property type="match status" value="1"/>
</dbReference>
<dbReference type="SUPFAM" id="SSF88723">
    <property type="entry name" value="PIN domain-like"/>
    <property type="match status" value="1"/>
</dbReference>
<dbReference type="InterPro" id="IPR012340">
    <property type="entry name" value="NA-bd_OB-fold"/>
</dbReference>
<dbReference type="GO" id="GO:0000176">
    <property type="term" value="C:nuclear exosome (RNase complex)"/>
    <property type="evidence" value="ECO:0007669"/>
    <property type="project" value="TreeGrafter"/>
</dbReference>
<protein>
    <recommendedName>
        <fullName evidence="13">Protein DIS3 homolog</fullName>
    </recommendedName>
    <alternativeName>
        <fullName evidence="14">Ribosomal RNA-processing protein 44</fullName>
    </alternativeName>
</protein>
<dbReference type="InterPro" id="IPR041505">
    <property type="entry name" value="Dis3_CSD2"/>
</dbReference>
<dbReference type="InterPro" id="IPR022966">
    <property type="entry name" value="RNase_II/R_CS"/>
</dbReference>
<evidence type="ECO:0000259" key="17">
    <source>
        <dbReference type="SMART" id="SM00955"/>
    </source>
</evidence>
<dbReference type="InterPro" id="IPR029060">
    <property type="entry name" value="PIN-like_dom_sf"/>
</dbReference>
<dbReference type="InterPro" id="IPR002716">
    <property type="entry name" value="PIN_dom"/>
</dbReference>
<evidence type="ECO:0000256" key="15">
    <source>
        <dbReference type="RuleBase" id="RU003901"/>
    </source>
</evidence>
<reference evidence="18" key="1">
    <citation type="submission" date="2022-01" db="EMBL/GenBank/DDBJ databases">
        <authorList>
            <person name="King R."/>
        </authorList>
    </citation>
    <scope>NUCLEOTIDE SEQUENCE</scope>
</reference>
<keyword evidence="7" id="KW-0540">Nuclease</keyword>
<dbReference type="GO" id="GO:0004519">
    <property type="term" value="F:endonuclease activity"/>
    <property type="evidence" value="ECO:0007669"/>
    <property type="project" value="TreeGrafter"/>
</dbReference>
<dbReference type="GO" id="GO:0006364">
    <property type="term" value="P:rRNA processing"/>
    <property type="evidence" value="ECO:0007669"/>
    <property type="project" value="UniProtKB-KW"/>
</dbReference>
<dbReference type="InterPro" id="IPR050180">
    <property type="entry name" value="RNR_Ribonuclease"/>
</dbReference>
<evidence type="ECO:0000256" key="11">
    <source>
        <dbReference type="ARBA" id="ARBA00022884"/>
    </source>
</evidence>
<keyword evidence="19" id="KW-1185">Reference proteome</keyword>
<comment type="cofactor">
    <cofactor evidence="1">
        <name>Mg(2+)</name>
        <dbReference type="ChEBI" id="CHEBI:18420"/>
    </cofactor>
</comment>
<proteinExistence type="inferred from homology"/>
<evidence type="ECO:0000256" key="6">
    <source>
        <dbReference type="ARBA" id="ARBA00022552"/>
    </source>
</evidence>
<evidence type="ECO:0000256" key="4">
    <source>
        <dbReference type="ARBA" id="ARBA00005785"/>
    </source>
</evidence>
<dbReference type="SUPFAM" id="SSF50249">
    <property type="entry name" value="Nucleic acid-binding proteins"/>
    <property type="match status" value="3"/>
</dbReference>
<keyword evidence="5" id="KW-0963">Cytoplasm</keyword>
<feature type="domain" description="RNB" evidence="17">
    <location>
        <begin position="444"/>
        <end position="776"/>
    </location>
</feature>
<dbReference type="GO" id="GO:0016075">
    <property type="term" value="P:rRNA catabolic process"/>
    <property type="evidence" value="ECO:0007669"/>
    <property type="project" value="TreeGrafter"/>
</dbReference>
<evidence type="ECO:0000256" key="2">
    <source>
        <dbReference type="ARBA" id="ARBA00004123"/>
    </source>
</evidence>
<dbReference type="OrthoDB" id="372421at2759"/>
<organism evidence="18 19">
    <name type="scientific">Nezara viridula</name>
    <name type="common">Southern green stink bug</name>
    <name type="synonym">Cimex viridulus</name>
    <dbReference type="NCBI Taxonomy" id="85310"/>
    <lineage>
        <taxon>Eukaryota</taxon>
        <taxon>Metazoa</taxon>
        <taxon>Ecdysozoa</taxon>
        <taxon>Arthropoda</taxon>
        <taxon>Hexapoda</taxon>
        <taxon>Insecta</taxon>
        <taxon>Pterygota</taxon>
        <taxon>Neoptera</taxon>
        <taxon>Paraneoptera</taxon>
        <taxon>Hemiptera</taxon>
        <taxon>Heteroptera</taxon>
        <taxon>Panheteroptera</taxon>
        <taxon>Pentatomomorpha</taxon>
        <taxon>Pentatomoidea</taxon>
        <taxon>Pentatomidae</taxon>
        <taxon>Pentatominae</taxon>
        <taxon>Nezara</taxon>
    </lineage>
</organism>
<dbReference type="InterPro" id="IPR033771">
    <property type="entry name" value="Rrp44_CSD1"/>
</dbReference>
<dbReference type="CDD" id="cd09862">
    <property type="entry name" value="PIN_Rrp44-like"/>
    <property type="match status" value="1"/>
</dbReference>
<keyword evidence="9" id="KW-0271">Exosome</keyword>
<gene>
    <name evidence="18" type="ORF">NEZAVI_LOCUS10016</name>
</gene>
<dbReference type="Gene3D" id="2.40.50.140">
    <property type="entry name" value="Nucleic acid-binding proteins"/>
    <property type="match status" value="1"/>
</dbReference>
<evidence type="ECO:0000313" key="18">
    <source>
        <dbReference type="EMBL" id="CAH1400868.1"/>
    </source>
</evidence>
<dbReference type="FunFam" id="2.40.50.700:FF:000001">
    <property type="entry name" value="Exosome complex exonuclease exoribonuclease (Rrp44)"/>
    <property type="match status" value="1"/>
</dbReference>
<dbReference type="Pfam" id="PF17215">
    <property type="entry name" value="Rrp44_S1"/>
    <property type="match status" value="1"/>
</dbReference>
<dbReference type="Pfam" id="PF17849">
    <property type="entry name" value="OB_Dis3"/>
    <property type="match status" value="1"/>
</dbReference>
<comment type="similarity">
    <text evidence="4 15">Belongs to the RNR ribonuclease family.</text>
</comment>
<evidence type="ECO:0000256" key="12">
    <source>
        <dbReference type="ARBA" id="ARBA00023242"/>
    </source>
</evidence>
<sequence length="937" mass="106048">MLTKKVFYKQSKKGTILKIVREHYLRKDIWCGCKGCVKCALEEKDMILDACPVSKCSLLSDPHYIFLDTNAVLDQIDAIEDPYLENIIIPQTVLDEVKHRSSSVFKRLKEVIFDKKRKIYVFVNEHLKATYIERRVGETVNDRNDRAIRKAATWYQEHTGVKSVLLSDDIANREKAVEKGIFAFSLSDYAEATDSATLSERLCAKRWSERRGEDSTDVFPAHLPPAAVHHGLKAGLLLQGVFYASKENCLEATVITDKHNVLIQGRASLNRAIDGDTVAVELLPKEEWVAPSNLVIESEEAEDEVKVEREINEEERQVTGKIVAIIHRKWQQYCGILQLSPIKGHTYHLFVPAKRHIPKVRIETRQGEKLASQRLVVAIDGWPRHSRHPQGHFVRALGKIGDKETENEVLLLEHDIPCSKFSDAVLADLPSNDWTITPEELAKRVDLRNIIVCSVDPPGCTDIDDALHCFKLPNGNYEAGVHIADVSHFIRPGTALDKEAALRATTVYLVDKRIDMVPDLLSSNLCSLRGGEERLSFSCIWELTPNAEIISTRFHKSVIKSKAAMTYEAAQAIIDDVSDESELAQSLRGLNTLAKVLKKRRMENGALSLASPEIRFRVDSETHEPLEVVSKKMRETNSMVEEFMLLANVSTAEKILEEFPEVALLRRHPEPPPANFDPLIKAAHHQGFEIDISNSKKLSESLDKAIKPNDSYFNVMLRILATRCMLQAVYFASGVTQRSEFFHYGLAAPLYTHFTSPIRRYSDVIVHRLLAACIGADATYPDLMDKRKTDKLCQNLNYRKRMAQYAGRASVALHTHLFFRERIENEEGYILFVRKNALQVLIPKYGLEGTLLLSSKDKKNPSPFVFNNDDHTQRAGDIVFHAFDRLVVRLYVDRSNVQHERLIMNLVEPSIPGFSVCSLGDLVPTEEEQVPPPQVIS</sequence>
<dbReference type="Proteomes" id="UP001152798">
    <property type="component" value="Chromosome 5"/>
</dbReference>
<dbReference type="GO" id="GO:0003723">
    <property type="term" value="F:RNA binding"/>
    <property type="evidence" value="ECO:0007669"/>
    <property type="project" value="UniProtKB-KW"/>
</dbReference>
<dbReference type="AlphaFoldDB" id="A0A9P0MMG4"/>
<dbReference type="Gene3D" id="2.40.50.700">
    <property type="match status" value="1"/>
</dbReference>
<evidence type="ECO:0000313" key="19">
    <source>
        <dbReference type="Proteomes" id="UP001152798"/>
    </source>
</evidence>
<evidence type="ECO:0000256" key="7">
    <source>
        <dbReference type="ARBA" id="ARBA00022722"/>
    </source>
</evidence>
<dbReference type="FunFam" id="3.40.50.1010:FF:000021">
    <property type="entry name" value="DIS3-like exonuclease 1 isoform X1"/>
    <property type="match status" value="1"/>
</dbReference>
<evidence type="ECO:0000256" key="13">
    <source>
        <dbReference type="ARBA" id="ARBA00077221"/>
    </source>
</evidence>
<dbReference type="InterPro" id="IPR001900">
    <property type="entry name" value="RNase_II/R"/>
</dbReference>
<comment type="subcellular location">
    <subcellularLocation>
        <location evidence="3">Cytoplasm</location>
    </subcellularLocation>
    <subcellularLocation>
        <location evidence="2">Nucleus</location>
    </subcellularLocation>
</comment>